<dbReference type="HOGENOM" id="CLU_011106_0_3_1"/>
<keyword evidence="1" id="KW-0547">Nucleotide-binding</keyword>
<keyword evidence="6" id="KW-1185">Reference proteome</keyword>
<proteinExistence type="predicted"/>
<dbReference type="Proteomes" id="UP000017836">
    <property type="component" value="Unassembled WGS sequence"/>
</dbReference>
<dbReference type="PANTHER" id="PTHR45782">
    <property type="entry name" value="MITOCHONDRIAL RIBOSOME-ASSOCIATED GTPASE 1"/>
    <property type="match status" value="1"/>
</dbReference>
<evidence type="ECO:0000256" key="3">
    <source>
        <dbReference type="SAM" id="MobiDB-lite"/>
    </source>
</evidence>
<dbReference type="PANTHER" id="PTHR45782:SF1">
    <property type="entry name" value="DAR GTPASE 2, MITOCHONDRIAL"/>
    <property type="match status" value="1"/>
</dbReference>
<sequence length="364" mass="40993">MDASKGGRSWFTPLMATASQAIIERFPLVDYILEIRDSRVPFSSKYQNSQHIPSKSRHLVVLNKKDLASPSQTQNWMRHFEGQNYNCCGLNAHNKDDITKLLNFIQAQVSKMNVDRSKPTATIMVVGIPNVGKSAIVNSLHQIGRISSTEKGKLKHTIVSPHPGETKDIGSFKIASKPNIFVLDTPGVLVPEVLNIEMCSNLALTGAIEDSLAGEYQIAKYFLAILNSSEEYRHWKNLKAQEDNNGPSQNHLLGRDSDSAEPGRKKRQYPTDHTQDFIVKDVRRVLYNTISTFQGNLEHESQMMRLIESQLLALLEAFRIPPDSGNDKLHRVSTKLINLYRTGRLGHYTLETPLPTRDQHTIVI</sequence>
<dbReference type="SUPFAM" id="SSF52540">
    <property type="entry name" value="P-loop containing nucleoside triphosphate hydrolases"/>
    <property type="match status" value="1"/>
</dbReference>
<dbReference type="Pfam" id="PF01926">
    <property type="entry name" value="MMR_HSR1"/>
    <property type="match status" value="1"/>
</dbReference>
<dbReference type="Gene3D" id="3.40.50.300">
    <property type="entry name" value="P-loop containing nucleotide triphosphate hydrolases"/>
    <property type="match status" value="1"/>
</dbReference>
<feature type="compositionally biased region" description="Basic and acidic residues" evidence="3">
    <location>
        <begin position="253"/>
        <end position="272"/>
    </location>
</feature>
<name>W1PMK9_AMBTC</name>
<evidence type="ECO:0000313" key="5">
    <source>
        <dbReference type="EMBL" id="ERN09283.1"/>
    </source>
</evidence>
<organism evidence="5 6">
    <name type="scientific">Amborella trichopoda</name>
    <dbReference type="NCBI Taxonomy" id="13333"/>
    <lineage>
        <taxon>Eukaryota</taxon>
        <taxon>Viridiplantae</taxon>
        <taxon>Streptophyta</taxon>
        <taxon>Embryophyta</taxon>
        <taxon>Tracheophyta</taxon>
        <taxon>Spermatophyta</taxon>
        <taxon>Magnoliopsida</taxon>
        <taxon>Amborellales</taxon>
        <taxon>Amborellaceae</taxon>
        <taxon>Amborella</taxon>
    </lineage>
</organism>
<gene>
    <name evidence="5" type="ORF">AMTR_s00149p00069080</name>
</gene>
<dbReference type="GO" id="GO:0005739">
    <property type="term" value="C:mitochondrion"/>
    <property type="evidence" value="ECO:0000318"/>
    <property type="project" value="GO_Central"/>
</dbReference>
<dbReference type="Gramene" id="ERN09283">
    <property type="protein sequence ID" value="ERN09283"/>
    <property type="gene ID" value="AMTR_s00149p00069080"/>
</dbReference>
<evidence type="ECO:0000313" key="6">
    <source>
        <dbReference type="Proteomes" id="UP000017836"/>
    </source>
</evidence>
<keyword evidence="2" id="KW-0342">GTP-binding</keyword>
<dbReference type="KEGG" id="atr:18437431"/>
<evidence type="ECO:0000256" key="2">
    <source>
        <dbReference type="ARBA" id="ARBA00023134"/>
    </source>
</evidence>
<dbReference type="InterPro" id="IPR006073">
    <property type="entry name" value="GTP-bd"/>
</dbReference>
<dbReference type="STRING" id="13333.W1PMK9"/>
<dbReference type="CDD" id="cd01856">
    <property type="entry name" value="YlqF"/>
    <property type="match status" value="1"/>
</dbReference>
<dbReference type="GO" id="GO:0005525">
    <property type="term" value="F:GTP binding"/>
    <property type="evidence" value="ECO:0007669"/>
    <property type="project" value="UniProtKB-KW"/>
</dbReference>
<reference evidence="6" key="1">
    <citation type="journal article" date="2013" name="Science">
        <title>The Amborella genome and the evolution of flowering plants.</title>
        <authorList>
            <consortium name="Amborella Genome Project"/>
        </authorList>
    </citation>
    <scope>NUCLEOTIDE SEQUENCE [LARGE SCALE GENOMIC DNA]</scope>
</reference>
<dbReference type="GO" id="GO:0003924">
    <property type="term" value="F:GTPase activity"/>
    <property type="evidence" value="ECO:0000318"/>
    <property type="project" value="GO_Central"/>
</dbReference>
<dbReference type="EMBL" id="KI393016">
    <property type="protein sequence ID" value="ERN09283.1"/>
    <property type="molecule type" value="Genomic_DNA"/>
</dbReference>
<dbReference type="InterPro" id="IPR027417">
    <property type="entry name" value="P-loop_NTPase"/>
</dbReference>
<dbReference type="OMA" id="TDHTQDC"/>
<dbReference type="OrthoDB" id="269151at2759"/>
<protein>
    <recommendedName>
        <fullName evidence="4">G domain-containing protein</fullName>
    </recommendedName>
</protein>
<feature type="domain" description="G" evidence="4">
    <location>
        <begin position="122"/>
        <end position="196"/>
    </location>
</feature>
<evidence type="ECO:0000259" key="4">
    <source>
        <dbReference type="Pfam" id="PF01926"/>
    </source>
</evidence>
<dbReference type="AlphaFoldDB" id="W1PMK9"/>
<accession>W1PMK9</accession>
<evidence type="ECO:0000256" key="1">
    <source>
        <dbReference type="ARBA" id="ARBA00022741"/>
    </source>
</evidence>
<feature type="region of interest" description="Disordered" evidence="3">
    <location>
        <begin position="241"/>
        <end position="272"/>
    </location>
</feature>
<dbReference type="eggNOG" id="KOG2485">
    <property type="taxonomic scope" value="Eukaryota"/>
</dbReference>